<dbReference type="STRING" id="329726.AM1_0692"/>
<dbReference type="Gene3D" id="3.60.15.10">
    <property type="entry name" value="Ribonuclease Z/Hydroxyacylglutathione hydrolase-like"/>
    <property type="match status" value="1"/>
</dbReference>
<feature type="compositionally biased region" description="Basic and acidic residues" evidence="1">
    <location>
        <begin position="1"/>
        <end position="15"/>
    </location>
</feature>
<gene>
    <name evidence="2" type="ordered locus">AM1_0692</name>
</gene>
<sequence>MNDKIQDQSKDREGNPNHAKRLFSGTKTPGKGLTVSKEPRQVLESVYGFPPNRETLGGTAYLIVENDGNILVDCPPWTDHTKLFLKEQGGVDWFIFTHRQGISQQVRHIQEMFACQLVIQEQEAYLLPDLKVTTFREREEITPHCLLLWTPGFSPGSSCLHYQAWGGVLFTGRHILPNQHGQPLPLRTAKTFHWPRQITSVQSLLDQFTQDTLQFICPGANTGFLRGQGKIKEAYEALKKLDMDELRSVEPGL</sequence>
<feature type="region of interest" description="Disordered" evidence="1">
    <location>
        <begin position="1"/>
        <end position="34"/>
    </location>
</feature>
<organism evidence="2 3">
    <name type="scientific">Acaryochloris marina (strain MBIC 11017)</name>
    <dbReference type="NCBI Taxonomy" id="329726"/>
    <lineage>
        <taxon>Bacteria</taxon>
        <taxon>Bacillati</taxon>
        <taxon>Cyanobacteriota</taxon>
        <taxon>Cyanophyceae</taxon>
        <taxon>Acaryochloridales</taxon>
        <taxon>Acaryochloridaceae</taxon>
        <taxon>Acaryochloris</taxon>
    </lineage>
</organism>
<proteinExistence type="predicted"/>
<dbReference type="Proteomes" id="UP000000268">
    <property type="component" value="Chromosome"/>
</dbReference>
<evidence type="ECO:0008006" key="4">
    <source>
        <dbReference type="Google" id="ProtNLM"/>
    </source>
</evidence>
<dbReference type="KEGG" id="amr:AM1_0692"/>
<evidence type="ECO:0000256" key="1">
    <source>
        <dbReference type="SAM" id="MobiDB-lite"/>
    </source>
</evidence>
<dbReference type="EMBL" id="CP000828">
    <property type="protein sequence ID" value="ABW25738.1"/>
    <property type="molecule type" value="Genomic_DNA"/>
</dbReference>
<dbReference type="PANTHER" id="PTHR42773:SF3">
    <property type="entry name" value="SLR0630 PROTEIN"/>
    <property type="match status" value="1"/>
</dbReference>
<evidence type="ECO:0000313" key="3">
    <source>
        <dbReference type="Proteomes" id="UP000000268"/>
    </source>
</evidence>
<dbReference type="AlphaFoldDB" id="B0CEA4"/>
<accession>B0CEA4</accession>
<dbReference type="InterPro" id="IPR036866">
    <property type="entry name" value="RibonucZ/Hydroxyglut_hydro"/>
</dbReference>
<name>B0CEA4_ACAM1</name>
<keyword evidence="3" id="KW-1185">Reference proteome</keyword>
<dbReference type="HOGENOM" id="CLU_107996_0_0_3"/>
<protein>
    <recommendedName>
        <fullName evidence="4">Metallo-beta-lactamase domain-containing protein</fullName>
    </recommendedName>
</protein>
<evidence type="ECO:0000313" key="2">
    <source>
        <dbReference type="EMBL" id="ABW25738.1"/>
    </source>
</evidence>
<dbReference type="eggNOG" id="COG0491">
    <property type="taxonomic scope" value="Bacteria"/>
</dbReference>
<dbReference type="PANTHER" id="PTHR42773">
    <property type="entry name" value="METALLO-BETA-LACTAMASE-RELATED"/>
    <property type="match status" value="1"/>
</dbReference>
<reference evidence="2 3" key="1">
    <citation type="journal article" date="2008" name="Proc. Natl. Acad. Sci. U.S.A.">
        <title>Niche adaptation and genome expansion in the chlorophyll d-producing cyanobacterium Acaryochloris marina.</title>
        <authorList>
            <person name="Swingley W.D."/>
            <person name="Chen M."/>
            <person name="Cheung P.C."/>
            <person name="Conrad A.L."/>
            <person name="Dejesa L.C."/>
            <person name="Hao J."/>
            <person name="Honchak B.M."/>
            <person name="Karbach L.E."/>
            <person name="Kurdoglu A."/>
            <person name="Lahiri S."/>
            <person name="Mastrian S.D."/>
            <person name="Miyashita H."/>
            <person name="Page L."/>
            <person name="Ramakrishna P."/>
            <person name="Satoh S."/>
            <person name="Sattley W.M."/>
            <person name="Shimada Y."/>
            <person name="Taylor H.L."/>
            <person name="Tomo T."/>
            <person name="Tsuchiya T."/>
            <person name="Wang Z.T."/>
            <person name="Raymond J."/>
            <person name="Mimuro M."/>
            <person name="Blankenship R.E."/>
            <person name="Touchman J.W."/>
        </authorList>
    </citation>
    <scope>NUCLEOTIDE SEQUENCE [LARGE SCALE GENOMIC DNA]</scope>
    <source>
        <strain evidence="3">MBIC 11017</strain>
    </source>
</reference>
<dbReference type="SUPFAM" id="SSF56281">
    <property type="entry name" value="Metallo-hydrolase/oxidoreductase"/>
    <property type="match status" value="1"/>
</dbReference>